<dbReference type="PANTHER" id="PTHR33144:SF50">
    <property type="entry name" value="OS03G0714750 PROTEIN"/>
    <property type="match status" value="1"/>
</dbReference>
<evidence type="ECO:0000256" key="1">
    <source>
        <dbReference type="SAM" id="MobiDB-lite"/>
    </source>
</evidence>
<dbReference type="EMBL" id="AWWV01012184">
    <property type="protein sequence ID" value="OMO68600.1"/>
    <property type="molecule type" value="Genomic_DNA"/>
</dbReference>
<feature type="compositionally biased region" description="Acidic residues" evidence="1">
    <location>
        <begin position="313"/>
        <end position="322"/>
    </location>
</feature>
<dbReference type="Pfam" id="PF03004">
    <property type="entry name" value="Transposase_24"/>
    <property type="match status" value="1"/>
</dbReference>
<feature type="compositionally biased region" description="Polar residues" evidence="1">
    <location>
        <begin position="219"/>
        <end position="236"/>
    </location>
</feature>
<dbReference type="AlphaFoldDB" id="A0A1R3HE57"/>
<dbReference type="InterPro" id="IPR004252">
    <property type="entry name" value="Probable_transposase_24"/>
</dbReference>
<name>A0A1R3HE57_COCAP</name>
<evidence type="ECO:0000313" key="2">
    <source>
        <dbReference type="EMBL" id="OMO68600.1"/>
    </source>
</evidence>
<organism evidence="2 3">
    <name type="scientific">Corchorus capsularis</name>
    <name type="common">Jute</name>
    <dbReference type="NCBI Taxonomy" id="210143"/>
    <lineage>
        <taxon>Eukaryota</taxon>
        <taxon>Viridiplantae</taxon>
        <taxon>Streptophyta</taxon>
        <taxon>Embryophyta</taxon>
        <taxon>Tracheophyta</taxon>
        <taxon>Spermatophyta</taxon>
        <taxon>Magnoliopsida</taxon>
        <taxon>eudicotyledons</taxon>
        <taxon>Gunneridae</taxon>
        <taxon>Pentapetalae</taxon>
        <taxon>rosids</taxon>
        <taxon>malvids</taxon>
        <taxon>Malvales</taxon>
        <taxon>Malvaceae</taxon>
        <taxon>Grewioideae</taxon>
        <taxon>Apeibeae</taxon>
        <taxon>Corchorus</taxon>
    </lineage>
</organism>
<feature type="region of interest" description="Disordered" evidence="1">
    <location>
        <begin position="215"/>
        <end position="242"/>
    </location>
</feature>
<reference evidence="2 3" key="1">
    <citation type="submission" date="2013-09" db="EMBL/GenBank/DDBJ databases">
        <title>Corchorus capsularis genome sequencing.</title>
        <authorList>
            <person name="Alam M."/>
            <person name="Haque M.S."/>
            <person name="Islam M.S."/>
            <person name="Emdad E.M."/>
            <person name="Islam M.M."/>
            <person name="Ahmed B."/>
            <person name="Halim A."/>
            <person name="Hossen Q.M.M."/>
            <person name="Hossain M.Z."/>
            <person name="Ahmed R."/>
            <person name="Khan M.M."/>
            <person name="Islam R."/>
            <person name="Rashid M.M."/>
            <person name="Khan S.A."/>
            <person name="Rahman M.S."/>
            <person name="Alam M."/>
        </authorList>
    </citation>
    <scope>NUCLEOTIDE SEQUENCE [LARGE SCALE GENOMIC DNA]</scope>
    <source>
        <strain evidence="3">cv. CVL-1</strain>
        <tissue evidence="2">Whole seedling</tissue>
    </source>
</reference>
<feature type="region of interest" description="Disordered" evidence="1">
    <location>
        <begin position="283"/>
        <end position="322"/>
    </location>
</feature>
<dbReference type="OMA" id="KEAMWNI"/>
<dbReference type="Gramene" id="OMO68600">
    <property type="protein sequence ID" value="OMO68600"/>
    <property type="gene ID" value="CCACVL1_19890"/>
</dbReference>
<sequence length="322" mass="36182">MGRFGVLVLNVSTPIEDMSTKKEAMWNIVKSKFVFQKIESGEFVNEETIGVIKAWALEDMSTKWRQWKNELKSKYYVEAKTPEQIFEAVTDSRVDKNQFLAIAAHWLSTKSKDQSAINRENRLKSLEPHCAGTKSFSRIIHTMTEEAHGIPPSRADVYVRTRTRKGGNYANEKAAEVVERIKEIRLQNDDHSEEVSWTNDVFSKAAGPEKRGRIRCSGLKSTSSNRSGPSCSQPMQPNEEVQGLRSEIATLKTTLNGVLGVLRRQFPNETEDLLNTSARVVDEEVADAGSAPGISPHRNDRSSESTHQPSPINDDDDIQHNL</sequence>
<dbReference type="OrthoDB" id="1000296at2759"/>
<comment type="caution">
    <text evidence="2">The sequence shown here is derived from an EMBL/GenBank/DDBJ whole genome shotgun (WGS) entry which is preliminary data.</text>
</comment>
<evidence type="ECO:0000313" key="3">
    <source>
        <dbReference type="Proteomes" id="UP000188268"/>
    </source>
</evidence>
<keyword evidence="3" id="KW-1185">Reference proteome</keyword>
<accession>A0A1R3HE57</accession>
<dbReference type="Proteomes" id="UP000188268">
    <property type="component" value="Unassembled WGS sequence"/>
</dbReference>
<protein>
    <submittedName>
        <fullName evidence="2">Transposase, Ptta/En/Spm, plant</fullName>
    </submittedName>
</protein>
<gene>
    <name evidence="2" type="ORF">CCACVL1_19890</name>
</gene>
<dbReference type="PANTHER" id="PTHR33144">
    <property type="entry name" value="OS10G0409366 PROTEIN-RELATED"/>
    <property type="match status" value="1"/>
</dbReference>
<proteinExistence type="predicted"/>